<evidence type="ECO:0000313" key="1">
    <source>
        <dbReference type="EMBL" id="VVV00573.1"/>
    </source>
</evidence>
<gene>
    <name evidence="1" type="ORF">FVB9532_01845</name>
</gene>
<protein>
    <submittedName>
        <fullName evidence="1">Uncharacterized protein</fullName>
    </submittedName>
</protein>
<sequence length="498" mass="54733">MKKITLLFSVLLMGLYGIAQNNQSNGPVSTSISSPPSTTGEAFRFRPGIVTQLDQGGFGFTANDRWWSLGRLNTGSQTVFGLRLQNGDKAFTLGYNDVSNNNPRIQWIRNGSSNLEFRVANSFTSTDSNVMVTMKSDGSTVFNNTPISSSSLFPTILSPEKVLVENGSSSSAGGRTSGLRVNTYGQLSNSNFRRRIYYGGNFQAQAGGLSQVGSTANFTGVLGRATGGGATAIGVSGFAENSTTSYSIYGQSSGTSASNDYAGFFEGDVEVTGNLFYGSDRKLKENIESEEDYEVLESMRKLNPVRYTFKENKNVTLPSGLQHGLLAQELEEVFPELVRDIKKPVFDKEGNITGEYEFKSVRYQDLIPLLVQSVKELSEEVEFLKGELNQKGQTLVFNETSSLSTEDKALLMKESYYLAQNYPNPFEGRSVIEYRLPEGAKSASIMIFDMTGNFLKEYQLREQEGKIEITADEFGAGMYLYSLVSGNQEIISKKMIVK</sequence>
<dbReference type="EMBL" id="CABVMM010000006">
    <property type="protein sequence ID" value="VVV00573.1"/>
    <property type="molecule type" value="Genomic_DNA"/>
</dbReference>
<name>A0AC61Y848_9FLAO</name>
<accession>A0AC61Y848</accession>
<reference evidence="1" key="1">
    <citation type="submission" date="2019-09" db="EMBL/GenBank/DDBJ databases">
        <authorList>
            <person name="Rodrigo-Torres L."/>
            <person name="Arahal R. D."/>
            <person name="Lucena T."/>
        </authorList>
    </citation>
    <scope>NUCLEOTIDE SEQUENCE</scope>
    <source>
        <strain evidence="1">ISS653</strain>
    </source>
</reference>
<dbReference type="Proteomes" id="UP000356253">
    <property type="component" value="Unassembled WGS sequence"/>
</dbReference>
<evidence type="ECO:0000313" key="2">
    <source>
        <dbReference type="Proteomes" id="UP000356253"/>
    </source>
</evidence>
<comment type="caution">
    <text evidence="1">The sequence shown here is derived from an EMBL/GenBank/DDBJ whole genome shotgun (WGS) entry which is preliminary data.</text>
</comment>
<proteinExistence type="predicted"/>
<keyword evidence="2" id="KW-1185">Reference proteome</keyword>
<organism evidence="1 2">
    <name type="scientific">Mesonia oceanica</name>
    <dbReference type="NCBI Taxonomy" id="2687242"/>
    <lineage>
        <taxon>Bacteria</taxon>
        <taxon>Pseudomonadati</taxon>
        <taxon>Bacteroidota</taxon>
        <taxon>Flavobacteriia</taxon>
        <taxon>Flavobacteriales</taxon>
        <taxon>Flavobacteriaceae</taxon>
        <taxon>Mesonia</taxon>
    </lineage>
</organism>